<dbReference type="SUPFAM" id="SSF53720">
    <property type="entry name" value="ALDH-like"/>
    <property type="match status" value="1"/>
</dbReference>
<dbReference type="PANTHER" id="PTHR43720:SF2">
    <property type="entry name" value="2-AMINOMUCONIC SEMIALDEHYDE DEHYDROGENASE"/>
    <property type="match status" value="1"/>
</dbReference>
<dbReference type="EMBL" id="JADLRE010000025">
    <property type="protein sequence ID" value="MBF6228728.1"/>
    <property type="molecule type" value="Genomic_DNA"/>
</dbReference>
<keyword evidence="3" id="KW-0520">NAD</keyword>
<keyword evidence="6" id="KW-1185">Reference proteome</keyword>
<gene>
    <name evidence="5" type="ORF">IU470_26950</name>
</gene>
<accession>A0ABS0CEF6</accession>
<name>A0ABS0CEF6_9NOCA</name>
<dbReference type="Proteomes" id="UP000807309">
    <property type="component" value="Unassembled WGS sequence"/>
</dbReference>
<proteinExistence type="inferred from homology"/>
<evidence type="ECO:0000256" key="3">
    <source>
        <dbReference type="ARBA" id="ARBA00023027"/>
    </source>
</evidence>
<comment type="caution">
    <text evidence="5">The sequence shown here is derived from an EMBL/GenBank/DDBJ whole genome shotgun (WGS) entry which is preliminary data.</text>
</comment>
<sequence>MGEFVHIDALGPQGSYRARDRKPLTALSGAVIGEISQVPPLYVRRALTAMRKAPVLPAAERFAVLERAADLFAEAEIGGLGPDDYAQLVCVASGVPLAVVRQSVQWVADVLREQRATLELAMPKGAVADWQDRRTLGGCAVWTRKGDLFAVHAAGNTPAVHGLWPEALALGYKVAVRPSTREPYTAFRLVSALRMAGLPPELVTLLPTDYEAADVLVAESDFAIVYGGQEVVDKYGGSARVLTQGPGRSKILVTSDVNWREKVALIAESVSHLGGTACTCTTAVLVEGDPEPLALALAAELGAIPSLPPEHPDAILTVQPTESAAAMDRYLHRVAGETRPLLGGDTIVDEVSPGAAVLRPAVHLVGSSAAPQLGVELAFPCVWVGPWSPADGVAPLRDSLVLTAMTRRRDLIDALLDEPTITNLYLGDNPTTWLRPGVPHDSYLGEFLMRTKGMIRSVEAVAGPVAPGR</sequence>
<evidence type="ECO:0000256" key="2">
    <source>
        <dbReference type="ARBA" id="ARBA00023002"/>
    </source>
</evidence>
<dbReference type="Pfam" id="PF00171">
    <property type="entry name" value="Aldedh"/>
    <property type="match status" value="1"/>
</dbReference>
<evidence type="ECO:0000259" key="4">
    <source>
        <dbReference type="Pfam" id="PF00171"/>
    </source>
</evidence>
<dbReference type="Gene3D" id="3.40.309.10">
    <property type="entry name" value="Aldehyde Dehydrogenase, Chain A, domain 2"/>
    <property type="match status" value="1"/>
</dbReference>
<protein>
    <submittedName>
        <fullName evidence="5">Aldehyde dehydrogenase family protein</fullName>
    </submittedName>
</protein>
<feature type="domain" description="Aldehyde dehydrogenase" evidence="4">
    <location>
        <begin position="42"/>
        <end position="362"/>
    </location>
</feature>
<dbReference type="InterPro" id="IPR016163">
    <property type="entry name" value="Ald_DH_C"/>
</dbReference>
<dbReference type="RefSeq" id="WP_195035609.1">
    <property type="nucleotide sequence ID" value="NZ_JADLRE010000025.1"/>
</dbReference>
<comment type="similarity">
    <text evidence="1">Belongs to the aldehyde dehydrogenase family.</text>
</comment>
<evidence type="ECO:0000256" key="1">
    <source>
        <dbReference type="ARBA" id="ARBA00009986"/>
    </source>
</evidence>
<evidence type="ECO:0000313" key="6">
    <source>
        <dbReference type="Proteomes" id="UP000807309"/>
    </source>
</evidence>
<evidence type="ECO:0000313" key="5">
    <source>
        <dbReference type="EMBL" id="MBF6228728.1"/>
    </source>
</evidence>
<dbReference type="InterPro" id="IPR015590">
    <property type="entry name" value="Aldehyde_DH_dom"/>
</dbReference>
<organism evidence="5 6">
    <name type="scientific">Nocardia abscessus</name>
    <dbReference type="NCBI Taxonomy" id="120957"/>
    <lineage>
        <taxon>Bacteria</taxon>
        <taxon>Bacillati</taxon>
        <taxon>Actinomycetota</taxon>
        <taxon>Actinomycetes</taxon>
        <taxon>Mycobacteriales</taxon>
        <taxon>Nocardiaceae</taxon>
        <taxon>Nocardia</taxon>
    </lineage>
</organism>
<dbReference type="PANTHER" id="PTHR43720">
    <property type="entry name" value="2-AMINOMUCONIC SEMIALDEHYDE DEHYDROGENASE"/>
    <property type="match status" value="1"/>
</dbReference>
<keyword evidence="2" id="KW-0560">Oxidoreductase</keyword>
<reference evidence="5 6" key="1">
    <citation type="submission" date="2020-10" db="EMBL/GenBank/DDBJ databases">
        <title>Identification of Nocardia species via Next-generation sequencing and recognition of intraspecies genetic diversity.</title>
        <authorList>
            <person name="Li P."/>
            <person name="Li P."/>
            <person name="Lu B."/>
        </authorList>
    </citation>
    <scope>NUCLEOTIDE SEQUENCE [LARGE SCALE GENOMIC DNA]</scope>
    <source>
        <strain evidence="5 6">N-11</strain>
    </source>
</reference>
<dbReference type="InterPro" id="IPR016161">
    <property type="entry name" value="Ald_DH/histidinol_DH"/>
</dbReference>
<dbReference type="Gene3D" id="3.40.605.10">
    <property type="entry name" value="Aldehyde Dehydrogenase, Chain A, domain 1"/>
    <property type="match status" value="1"/>
</dbReference>
<dbReference type="InterPro" id="IPR016162">
    <property type="entry name" value="Ald_DH_N"/>
</dbReference>